<evidence type="ECO:0000313" key="1">
    <source>
        <dbReference type="EMBL" id="CAB4133071.1"/>
    </source>
</evidence>
<organism evidence="1">
    <name type="scientific">uncultured Caudovirales phage</name>
    <dbReference type="NCBI Taxonomy" id="2100421"/>
    <lineage>
        <taxon>Viruses</taxon>
        <taxon>Duplodnaviria</taxon>
        <taxon>Heunggongvirae</taxon>
        <taxon>Uroviricota</taxon>
        <taxon>Caudoviricetes</taxon>
        <taxon>Peduoviridae</taxon>
        <taxon>Maltschvirus</taxon>
        <taxon>Maltschvirus maltsch</taxon>
    </lineage>
</organism>
<gene>
    <name evidence="1" type="ORF">UFOVP252_46</name>
</gene>
<sequence>MNTEDDEFNRIEMESKVRKMAVQHVLDKSQVLIPLPISKENLDKVLQQHPPSQIPLITAEEWAALNKDYE</sequence>
<accession>A0A6J5LFU4</accession>
<dbReference type="EMBL" id="LR796273">
    <property type="protein sequence ID" value="CAB4133071.1"/>
    <property type="molecule type" value="Genomic_DNA"/>
</dbReference>
<name>A0A6J5LFU4_9CAUD</name>
<protein>
    <submittedName>
        <fullName evidence="1">Uncharacterized protein</fullName>
    </submittedName>
</protein>
<proteinExistence type="predicted"/>
<reference evidence="1" key="1">
    <citation type="submission" date="2020-04" db="EMBL/GenBank/DDBJ databases">
        <authorList>
            <person name="Chiriac C."/>
            <person name="Salcher M."/>
            <person name="Ghai R."/>
            <person name="Kavagutti S V."/>
        </authorList>
    </citation>
    <scope>NUCLEOTIDE SEQUENCE</scope>
</reference>